<protein>
    <submittedName>
        <fullName evidence="2">Uncharacterized protein</fullName>
    </submittedName>
</protein>
<dbReference type="EMBL" id="CP097510">
    <property type="protein sequence ID" value="URE33305.1"/>
    <property type="molecule type" value="Genomic_DNA"/>
</dbReference>
<proteinExistence type="predicted"/>
<dbReference type="Proteomes" id="UP001055439">
    <property type="component" value="Chromosome 8"/>
</dbReference>
<accession>A0A9E7L041</accession>
<organism evidence="2 3">
    <name type="scientific">Musa troglodytarum</name>
    <name type="common">fe'i banana</name>
    <dbReference type="NCBI Taxonomy" id="320322"/>
    <lineage>
        <taxon>Eukaryota</taxon>
        <taxon>Viridiplantae</taxon>
        <taxon>Streptophyta</taxon>
        <taxon>Embryophyta</taxon>
        <taxon>Tracheophyta</taxon>
        <taxon>Spermatophyta</taxon>
        <taxon>Magnoliopsida</taxon>
        <taxon>Liliopsida</taxon>
        <taxon>Zingiberales</taxon>
        <taxon>Musaceae</taxon>
        <taxon>Musa</taxon>
    </lineage>
</organism>
<dbReference type="AlphaFoldDB" id="A0A9E7L041"/>
<name>A0A9E7L041_9LILI</name>
<reference evidence="2" key="1">
    <citation type="submission" date="2022-05" db="EMBL/GenBank/DDBJ databases">
        <title>The Musa troglodytarum L. genome provides insights into the mechanism of non-climacteric behaviour and enrichment of carotenoids.</title>
        <authorList>
            <person name="Wang J."/>
        </authorList>
    </citation>
    <scope>NUCLEOTIDE SEQUENCE</scope>
    <source>
        <tissue evidence="2">Leaf</tissue>
    </source>
</reference>
<feature type="compositionally biased region" description="Basic and acidic residues" evidence="1">
    <location>
        <begin position="33"/>
        <end position="46"/>
    </location>
</feature>
<gene>
    <name evidence="2" type="ORF">MUK42_13116</name>
</gene>
<evidence type="ECO:0000313" key="3">
    <source>
        <dbReference type="Proteomes" id="UP001055439"/>
    </source>
</evidence>
<evidence type="ECO:0000256" key="1">
    <source>
        <dbReference type="SAM" id="MobiDB-lite"/>
    </source>
</evidence>
<sequence length="176" mass="19401">MMSIEEEDVDVHQRDRRELRDLTRGLGELRARRPHEIRGFAEHREDEAQDMGGEGRSAQRIGGAAEAEDEDLSTSHFRDSVGRRRSLIFPNPNDTTAFIDQVGRGGGTAATIDRGGGGGKRLRVNSGGIWGRDGAVFSGGIRRAHRRQTLGGNRKILSNGAPIANWPMEKPHRGER</sequence>
<feature type="region of interest" description="Disordered" evidence="1">
    <location>
        <begin position="33"/>
        <end position="78"/>
    </location>
</feature>
<evidence type="ECO:0000313" key="2">
    <source>
        <dbReference type="EMBL" id="URE33305.1"/>
    </source>
</evidence>
<keyword evidence="3" id="KW-1185">Reference proteome</keyword>